<organism evidence="1 2">
    <name type="scientific">Mortierella polycephala</name>
    <dbReference type="NCBI Taxonomy" id="41804"/>
    <lineage>
        <taxon>Eukaryota</taxon>
        <taxon>Fungi</taxon>
        <taxon>Fungi incertae sedis</taxon>
        <taxon>Mucoromycota</taxon>
        <taxon>Mortierellomycotina</taxon>
        <taxon>Mortierellomycetes</taxon>
        <taxon>Mortierellales</taxon>
        <taxon>Mortierellaceae</taxon>
        <taxon>Mortierella</taxon>
    </lineage>
</organism>
<gene>
    <name evidence="1" type="ORF">BG011_006701</name>
</gene>
<proteinExistence type="predicted"/>
<name>A0A9P6PVC0_9FUNG</name>
<accession>A0A9P6PVC0</accession>
<evidence type="ECO:0008006" key="3">
    <source>
        <dbReference type="Google" id="ProtNLM"/>
    </source>
</evidence>
<comment type="caution">
    <text evidence="1">The sequence shown here is derived from an EMBL/GenBank/DDBJ whole genome shotgun (WGS) entry which is preliminary data.</text>
</comment>
<protein>
    <recommendedName>
        <fullName evidence="3">RNI-like protein</fullName>
    </recommendedName>
</protein>
<evidence type="ECO:0000313" key="1">
    <source>
        <dbReference type="EMBL" id="KAG0252868.1"/>
    </source>
</evidence>
<reference evidence="1" key="1">
    <citation type="journal article" date="2020" name="Fungal Divers.">
        <title>Resolving the Mortierellaceae phylogeny through synthesis of multi-gene phylogenetics and phylogenomics.</title>
        <authorList>
            <person name="Vandepol N."/>
            <person name="Liber J."/>
            <person name="Desiro A."/>
            <person name="Na H."/>
            <person name="Kennedy M."/>
            <person name="Barry K."/>
            <person name="Grigoriev I.V."/>
            <person name="Miller A.N."/>
            <person name="O'Donnell K."/>
            <person name="Stajich J.E."/>
            <person name="Bonito G."/>
        </authorList>
    </citation>
    <scope>NUCLEOTIDE SEQUENCE</scope>
    <source>
        <strain evidence="1">KOD948</strain>
    </source>
</reference>
<sequence length="492" mass="55884">MPPHPLDLPEIILRVGEFIPLWIRDYTSARSGRRFTPKDLVAAIRVNRTFHSTLTPLLWAIYNESEHLAPSYSIDYHFPLQNQDSLRKYPSIQTILKNSIHFRSYENTICTIESLEYRCTQLRVLKLSRWAASALAANLIITNSHTLRYLSWESHAFNSMGDWGVMSSQGYAALNSLTKLEILELRLWTVEHHRLTPILARLSPYLKTLVLADMRGLNSEQDWTLLPTLTHLTLNSEWWANTAIQDLVRFCPALETLILDPNAECDARAIGRHLRECCPNLSAIECTGPKIFQSSMLLDDDEYAALIHGCAPVNTANGRGGLKRFDMVLDLLDDDTTNALLAHAGSLESLELYIVDDMPITFKNLNLILSRCTKLKLVFITNYLLEWPSEIGMEMFREPWGCKELESLSLEEFGSAPYMSAEETSDVIEEEAGDEGDNVPEGWIEHKSSVRGKKHLRSPPGQALKRKLLKAANELPNLTRLSLNCTTYRRTT</sequence>
<keyword evidence="2" id="KW-1185">Reference proteome</keyword>
<dbReference type="EMBL" id="JAAAJA010000493">
    <property type="protein sequence ID" value="KAG0252868.1"/>
    <property type="molecule type" value="Genomic_DNA"/>
</dbReference>
<dbReference type="Gene3D" id="3.80.10.10">
    <property type="entry name" value="Ribonuclease Inhibitor"/>
    <property type="match status" value="1"/>
</dbReference>
<dbReference type="SUPFAM" id="SSF52047">
    <property type="entry name" value="RNI-like"/>
    <property type="match status" value="1"/>
</dbReference>
<dbReference type="Proteomes" id="UP000726737">
    <property type="component" value="Unassembled WGS sequence"/>
</dbReference>
<dbReference type="AlphaFoldDB" id="A0A9P6PVC0"/>
<dbReference type="OrthoDB" id="2384330at2759"/>
<dbReference type="InterPro" id="IPR032675">
    <property type="entry name" value="LRR_dom_sf"/>
</dbReference>
<evidence type="ECO:0000313" key="2">
    <source>
        <dbReference type="Proteomes" id="UP000726737"/>
    </source>
</evidence>